<evidence type="ECO:0000313" key="2">
    <source>
        <dbReference type="Proteomes" id="UP001145114"/>
    </source>
</evidence>
<comment type="caution">
    <text evidence="1">The sequence shown here is derived from an EMBL/GenBank/DDBJ whole genome shotgun (WGS) entry which is preliminary data.</text>
</comment>
<protein>
    <submittedName>
        <fullName evidence="1">Uncharacterized protein</fullName>
    </submittedName>
</protein>
<name>A0ACC1HRE3_9FUNG</name>
<gene>
    <name evidence="1" type="ORF">EV182_003306</name>
</gene>
<organism evidence="1 2">
    <name type="scientific">Spiromyces aspiralis</name>
    <dbReference type="NCBI Taxonomy" id="68401"/>
    <lineage>
        <taxon>Eukaryota</taxon>
        <taxon>Fungi</taxon>
        <taxon>Fungi incertae sedis</taxon>
        <taxon>Zoopagomycota</taxon>
        <taxon>Kickxellomycotina</taxon>
        <taxon>Kickxellomycetes</taxon>
        <taxon>Kickxellales</taxon>
        <taxon>Kickxellaceae</taxon>
        <taxon>Spiromyces</taxon>
    </lineage>
</organism>
<reference evidence="1" key="1">
    <citation type="submission" date="2022-06" db="EMBL/GenBank/DDBJ databases">
        <title>Phylogenomic reconstructions and comparative analyses of Kickxellomycotina fungi.</title>
        <authorList>
            <person name="Reynolds N.K."/>
            <person name="Stajich J.E."/>
            <person name="Barry K."/>
            <person name="Grigoriev I.V."/>
            <person name="Crous P."/>
            <person name="Smith M.E."/>
        </authorList>
    </citation>
    <scope>NUCLEOTIDE SEQUENCE</scope>
    <source>
        <strain evidence="1">RSA 2271</strain>
    </source>
</reference>
<dbReference type="EMBL" id="JAMZIH010000836">
    <property type="protein sequence ID" value="KAJ1678812.1"/>
    <property type="molecule type" value="Genomic_DNA"/>
</dbReference>
<keyword evidence="2" id="KW-1185">Reference proteome</keyword>
<proteinExistence type="predicted"/>
<feature type="non-terminal residue" evidence="1">
    <location>
        <position position="300"/>
    </location>
</feature>
<accession>A0ACC1HRE3</accession>
<sequence>MADNNRGEDMVRLRFVDLCMHKAGSAERWRSRDELLGALKLMEQASPLASVLDMPRVTQQGKECGGCSTAQECARRYPRTGEVLNTLCWSRHVTEDPELSMAVIAVMAEYSKALKPDSVYAHHGALRWFVTNVKRIVSSTGKLHSICDDYKGKLDALVANETVKGSQLSRDELERVLSDWTTLVQCDSKTAAENFEAIILAQLGESEEWLDYEQCALWYELTRSRDKFAMLTPKARSRLFTKSMVVSTMVTTWIIREPVLLAASDALVPMNGSTAQALLDRLAWLVQEYRDRRIMRAWMR</sequence>
<evidence type="ECO:0000313" key="1">
    <source>
        <dbReference type="EMBL" id="KAJ1678812.1"/>
    </source>
</evidence>
<dbReference type="Proteomes" id="UP001145114">
    <property type="component" value="Unassembled WGS sequence"/>
</dbReference>